<proteinExistence type="predicted"/>
<evidence type="ECO:0000313" key="3">
    <source>
        <dbReference type="Proteomes" id="UP001430953"/>
    </source>
</evidence>
<sequence length="483" mass="55105">MTIIFARAYEIKKDVASFNENAKFHLKSRSRNFSLNQPFVDKTISLQTLVVISQRDRTVSQRAFPDVSLKDRVPYSFGFPISRHQPFKEDPFTVTSFRDKPLFKDAILKNRQIREERAVLRDNPFDGQSFTSEEIFEPRAYRNQAPFKEQLFADGTSLKNLLREPSPSAKQQTLFQKLPTLIEPSSVSNLINFYQDDYIKHIDSYKYKNQLPLFDGKFTEYGNIQLILFSKLSNLTCTNCFAGNLILNFLLKYKAVYLLGDLTAGIPNNLISNTFDGIFGSITDGISTSIPGSMTTNIPESIPTLNLGQNVRQLIYYTGLQAQLRGLGGINYTLHTGNPATRPIEYGIAKAGLTPTKLPQLHIPSLTKVSSQVAIVNSKVHTAHSWFLLLLCVVFLVSSFATFSLFFFSFFLSHNFLPPRCTSRQRGCRIETLYIPTSKSSKLQFLPDIFYSLFEIKWPHLLECGRWVSIKRKKLPPSFRVRH</sequence>
<dbReference type="EMBL" id="JADYXP020000011">
    <property type="protein sequence ID" value="KAL0114751.1"/>
    <property type="molecule type" value="Genomic_DNA"/>
</dbReference>
<dbReference type="AlphaFoldDB" id="A0AAW2FK72"/>
<organism evidence="2 3">
    <name type="scientific">Cardiocondyla obscurior</name>
    <dbReference type="NCBI Taxonomy" id="286306"/>
    <lineage>
        <taxon>Eukaryota</taxon>
        <taxon>Metazoa</taxon>
        <taxon>Ecdysozoa</taxon>
        <taxon>Arthropoda</taxon>
        <taxon>Hexapoda</taxon>
        <taxon>Insecta</taxon>
        <taxon>Pterygota</taxon>
        <taxon>Neoptera</taxon>
        <taxon>Endopterygota</taxon>
        <taxon>Hymenoptera</taxon>
        <taxon>Apocrita</taxon>
        <taxon>Aculeata</taxon>
        <taxon>Formicoidea</taxon>
        <taxon>Formicidae</taxon>
        <taxon>Myrmicinae</taxon>
        <taxon>Cardiocondyla</taxon>
    </lineage>
</organism>
<keyword evidence="1" id="KW-1133">Transmembrane helix</keyword>
<keyword evidence="1" id="KW-0812">Transmembrane</keyword>
<accession>A0AAW2FK72</accession>
<evidence type="ECO:0000256" key="1">
    <source>
        <dbReference type="SAM" id="Phobius"/>
    </source>
</evidence>
<keyword evidence="1" id="KW-0472">Membrane</keyword>
<keyword evidence="3" id="KW-1185">Reference proteome</keyword>
<protein>
    <submittedName>
        <fullName evidence="2">Uncharacterized protein</fullName>
    </submittedName>
</protein>
<dbReference type="Proteomes" id="UP001430953">
    <property type="component" value="Unassembled WGS sequence"/>
</dbReference>
<evidence type="ECO:0000313" key="2">
    <source>
        <dbReference type="EMBL" id="KAL0114751.1"/>
    </source>
</evidence>
<comment type="caution">
    <text evidence="2">The sequence shown here is derived from an EMBL/GenBank/DDBJ whole genome shotgun (WGS) entry which is preliminary data.</text>
</comment>
<name>A0AAW2FK72_9HYME</name>
<gene>
    <name evidence="2" type="ORF">PUN28_011809</name>
</gene>
<reference evidence="2 3" key="1">
    <citation type="submission" date="2023-03" db="EMBL/GenBank/DDBJ databases">
        <title>High recombination rates correlate with genetic variation in Cardiocondyla obscurior ants.</title>
        <authorList>
            <person name="Errbii M."/>
        </authorList>
    </citation>
    <scope>NUCLEOTIDE SEQUENCE [LARGE SCALE GENOMIC DNA]</scope>
    <source>
        <strain evidence="2">Alpha-2009</strain>
        <tissue evidence="2">Whole body</tissue>
    </source>
</reference>
<feature type="transmembrane region" description="Helical" evidence="1">
    <location>
        <begin position="386"/>
        <end position="412"/>
    </location>
</feature>